<name>I3JKE0_ORENI</name>
<feature type="domain" description="CDK5 regulatory subunit-associated protein 2/Myomegalin coiled coil" evidence="10">
    <location>
        <begin position="966"/>
        <end position="1056"/>
    </location>
</feature>
<feature type="domain" description="Centrosomin N-terminal motif 1" evidence="9">
    <location>
        <begin position="51"/>
        <end position="124"/>
    </location>
</feature>
<feature type="coiled-coil region" evidence="7">
    <location>
        <begin position="982"/>
        <end position="1091"/>
    </location>
</feature>
<dbReference type="Pfam" id="PF07989">
    <property type="entry name" value="Cnn_1N"/>
    <property type="match status" value="1"/>
</dbReference>
<keyword evidence="12" id="KW-1185">Reference proteome</keyword>
<dbReference type="GO" id="GO:0090063">
    <property type="term" value="P:positive regulation of microtubule nucleation"/>
    <property type="evidence" value="ECO:0007669"/>
    <property type="project" value="TreeGrafter"/>
</dbReference>
<dbReference type="InterPro" id="IPR052593">
    <property type="entry name" value="MT-associated_AKAP9-binding"/>
</dbReference>
<feature type="compositionally biased region" description="Basic and acidic residues" evidence="8">
    <location>
        <begin position="2422"/>
        <end position="2433"/>
    </location>
</feature>
<feature type="region of interest" description="Disordered" evidence="8">
    <location>
        <begin position="2043"/>
        <end position="2129"/>
    </location>
</feature>
<dbReference type="GeneTree" id="ENSGT00950000183190"/>
<dbReference type="GO" id="GO:0005813">
    <property type="term" value="C:centrosome"/>
    <property type="evidence" value="ECO:0007669"/>
    <property type="project" value="TreeGrafter"/>
</dbReference>
<feature type="coiled-coil region" evidence="7">
    <location>
        <begin position="1658"/>
        <end position="1695"/>
    </location>
</feature>
<keyword evidence="6" id="KW-0206">Cytoskeleton</keyword>
<feature type="region of interest" description="Disordered" evidence="8">
    <location>
        <begin position="1789"/>
        <end position="1808"/>
    </location>
</feature>
<proteinExistence type="predicted"/>
<feature type="region of interest" description="Disordered" evidence="8">
    <location>
        <begin position="2959"/>
        <end position="3013"/>
    </location>
</feature>
<evidence type="ECO:0000313" key="12">
    <source>
        <dbReference type="Proteomes" id="UP000005207"/>
    </source>
</evidence>
<evidence type="ECO:0000259" key="9">
    <source>
        <dbReference type="Pfam" id="PF07989"/>
    </source>
</evidence>
<reference evidence="12" key="1">
    <citation type="submission" date="2012-01" db="EMBL/GenBank/DDBJ databases">
        <title>The Genome Sequence of Oreochromis niloticus (Nile Tilapia).</title>
        <authorList>
            <consortium name="Broad Institute Genome Assembly Team"/>
            <consortium name="Broad Institute Sequencing Platform"/>
            <person name="Di Palma F."/>
            <person name="Johnson J."/>
            <person name="Lander E.S."/>
            <person name="Lindblad-Toh K."/>
        </authorList>
    </citation>
    <scope>NUCLEOTIDE SEQUENCE [LARGE SCALE GENOMIC DNA]</scope>
</reference>
<dbReference type="InterPro" id="IPR056273">
    <property type="entry name" value="CDK5RAP2_MYOME_CC"/>
</dbReference>
<dbReference type="Pfam" id="PF23246">
    <property type="entry name" value="CC_CDK5RAP2"/>
    <property type="match status" value="1"/>
</dbReference>
<accession>I3JKE0</accession>
<feature type="region of interest" description="Disordered" evidence="8">
    <location>
        <begin position="1457"/>
        <end position="1496"/>
    </location>
</feature>
<feature type="compositionally biased region" description="Polar residues" evidence="8">
    <location>
        <begin position="1798"/>
        <end position="1808"/>
    </location>
</feature>
<gene>
    <name evidence="11" type="primary">cdk5rap2</name>
</gene>
<dbReference type="GO" id="GO:0005794">
    <property type="term" value="C:Golgi apparatus"/>
    <property type="evidence" value="ECO:0007669"/>
    <property type="project" value="UniProtKB-SubCell"/>
</dbReference>
<feature type="compositionally biased region" description="Basic and acidic residues" evidence="8">
    <location>
        <begin position="1332"/>
        <end position="1348"/>
    </location>
</feature>
<feature type="coiled-coil region" evidence="7">
    <location>
        <begin position="52"/>
        <end position="122"/>
    </location>
</feature>
<evidence type="ECO:0000256" key="2">
    <source>
        <dbReference type="ARBA" id="ARBA00004555"/>
    </source>
</evidence>
<feature type="compositionally biased region" description="Basic and acidic residues" evidence="8">
    <location>
        <begin position="1171"/>
        <end position="1203"/>
    </location>
</feature>
<feature type="compositionally biased region" description="Basic and acidic residues" evidence="8">
    <location>
        <begin position="1928"/>
        <end position="1937"/>
    </location>
</feature>
<feature type="region of interest" description="Disordered" evidence="8">
    <location>
        <begin position="2312"/>
        <end position="2396"/>
    </location>
</feature>
<feature type="coiled-coil region" evidence="7">
    <location>
        <begin position="209"/>
        <end position="282"/>
    </location>
</feature>
<feature type="coiled-coil region" evidence="7">
    <location>
        <begin position="149"/>
        <end position="183"/>
    </location>
</feature>
<organism evidence="11 12">
    <name type="scientific">Oreochromis niloticus</name>
    <name type="common">Nile tilapia</name>
    <name type="synonym">Tilapia nilotica</name>
    <dbReference type="NCBI Taxonomy" id="8128"/>
    <lineage>
        <taxon>Eukaryota</taxon>
        <taxon>Metazoa</taxon>
        <taxon>Chordata</taxon>
        <taxon>Craniata</taxon>
        <taxon>Vertebrata</taxon>
        <taxon>Euteleostomi</taxon>
        <taxon>Actinopterygii</taxon>
        <taxon>Neopterygii</taxon>
        <taxon>Teleostei</taxon>
        <taxon>Neoteleostei</taxon>
        <taxon>Acanthomorphata</taxon>
        <taxon>Ovalentaria</taxon>
        <taxon>Cichlomorphae</taxon>
        <taxon>Cichliformes</taxon>
        <taxon>Cichlidae</taxon>
        <taxon>African cichlids</taxon>
        <taxon>Pseudocrenilabrinae</taxon>
        <taxon>Oreochromini</taxon>
        <taxon>Oreochromis</taxon>
    </lineage>
</organism>
<feature type="compositionally biased region" description="Basic and acidic residues" evidence="8">
    <location>
        <begin position="1903"/>
        <end position="1915"/>
    </location>
</feature>
<feature type="region of interest" description="Disordered" evidence="8">
    <location>
        <begin position="2580"/>
        <end position="2601"/>
    </location>
</feature>
<feature type="compositionally biased region" description="Polar residues" evidence="8">
    <location>
        <begin position="2338"/>
        <end position="2359"/>
    </location>
</feature>
<evidence type="ECO:0000256" key="7">
    <source>
        <dbReference type="SAM" id="Coils"/>
    </source>
</evidence>
<feature type="compositionally biased region" description="Basic and acidic residues" evidence="8">
    <location>
        <begin position="2054"/>
        <end position="2072"/>
    </location>
</feature>
<feature type="compositionally biased region" description="Polar residues" evidence="8">
    <location>
        <begin position="2437"/>
        <end position="2452"/>
    </location>
</feature>
<feature type="coiled-coil region" evidence="7">
    <location>
        <begin position="320"/>
        <end position="652"/>
    </location>
</feature>
<feature type="compositionally biased region" description="Polar residues" evidence="8">
    <location>
        <begin position="1964"/>
        <end position="1973"/>
    </location>
</feature>
<feature type="region of interest" description="Disordered" evidence="8">
    <location>
        <begin position="1305"/>
        <end position="1435"/>
    </location>
</feature>
<keyword evidence="4" id="KW-0597">Phosphoprotein</keyword>
<feature type="region of interest" description="Disordered" evidence="8">
    <location>
        <begin position="1164"/>
        <end position="1222"/>
    </location>
</feature>
<evidence type="ECO:0000256" key="5">
    <source>
        <dbReference type="ARBA" id="ARBA00023034"/>
    </source>
</evidence>
<feature type="coiled-coil region" evidence="7">
    <location>
        <begin position="826"/>
        <end position="906"/>
    </location>
</feature>
<feature type="coiled-coil region" evidence="7">
    <location>
        <begin position="740"/>
        <end position="774"/>
    </location>
</feature>
<feature type="compositionally biased region" description="Low complexity" evidence="8">
    <location>
        <begin position="1948"/>
        <end position="1958"/>
    </location>
</feature>
<evidence type="ECO:0000259" key="10">
    <source>
        <dbReference type="Pfam" id="PF23246"/>
    </source>
</evidence>
<dbReference type="InParanoid" id="I3JKE0"/>
<dbReference type="PANTHER" id="PTHR46501">
    <property type="entry name" value="MYOMEGALIN"/>
    <property type="match status" value="1"/>
</dbReference>
<dbReference type="PANTHER" id="PTHR46501:SF7">
    <property type="entry name" value="MYOMEGALIN ISOFORM X1"/>
    <property type="match status" value="1"/>
</dbReference>
<feature type="compositionally biased region" description="Polar residues" evidence="8">
    <location>
        <begin position="2977"/>
        <end position="2987"/>
    </location>
</feature>
<feature type="compositionally biased region" description="Polar residues" evidence="8">
    <location>
        <begin position="1458"/>
        <end position="1469"/>
    </location>
</feature>
<feature type="compositionally biased region" description="Polar residues" evidence="8">
    <location>
        <begin position="1417"/>
        <end position="1430"/>
    </location>
</feature>
<feature type="region of interest" description="Disordered" evidence="8">
    <location>
        <begin position="1239"/>
        <end position="1259"/>
    </location>
</feature>
<feature type="coiled-coil region" evidence="7">
    <location>
        <begin position="2466"/>
        <end position="2504"/>
    </location>
</feature>
<feature type="coiled-coil region" evidence="7">
    <location>
        <begin position="2281"/>
        <end position="2308"/>
    </location>
</feature>
<feature type="compositionally biased region" description="Low complexity" evidence="8">
    <location>
        <begin position="1974"/>
        <end position="1987"/>
    </location>
</feature>
<protein>
    <submittedName>
        <fullName evidence="11">Uncharacterized protein</fullName>
    </submittedName>
</protein>
<feature type="region of interest" description="Disordered" evidence="8">
    <location>
        <begin position="1894"/>
        <end position="1987"/>
    </location>
</feature>
<feature type="compositionally biased region" description="Basic and acidic residues" evidence="8">
    <location>
        <begin position="2081"/>
        <end position="2093"/>
    </location>
</feature>
<sequence>MDSVVGDDVTLPVDINGSCRLPDSIGAEEFSADSMSAPSFPEKMSPVKALTMKDYENQITALKKENFNLKLRIYFMEERMQQKCDDSTEDIFRTNIELKVELESMKRELAEKQELLVSASKALESLAGRESGEPQRVKEQAQREMDALRDAFSKRIADLEQCLRTAEEEVEKMAAIAEQEKLKNINMEKQLQALGPPSTLTTGPVLSPVQDLQQALQEKDNIIEQLKITLKNQDAVIHQRNSRDQQTDAPSADTVKQLSALIADKDQELKALRDELDRERDKTQPDHQKSDVNQLESINKLLTEELNLVKSTSESLAKTLEDSQNQNKTLSVKLEEKENELNSEKKNALKRDKTIQGLTQVLREKEKEIAELCHEIEDRDDALAKARDAAHKAQLQKYQGAEEHQNLLMEKQTELAQLQGEHHTKVLEAQKLQRALDRKEQELADLQQAKDQLEVELEDLQQQKKKGDKALNDLNNQLKKLSGEIGERESALEQQYQELLDQTKTKLQAHEVTIQRLTSTLADKEQQLQEYMNMVRDFEQSKSPGGNDSILSKLRQRLKEKEKALEQALDEKFAAIEEKDNEIHHLQLLLREKERDLERLNNLLSHNEETINNFDSLIKEKDAELQHLASTLKNLQRAKQDVEDNLNRSLREKDSIISQLQLSLEGKTKDMEQMAESLLNQSQSHARDLAEQMGQRLKVTEAMLAEAVKARERLVADNESAVESLFATISSKDQLLKESAEHYNRMLSERAQEIQELKKQLSDRQQELATAEKQSSSTAQESYLETAQLKALLAEKDSLINKLLQRGQERDQFLAEMRQKAEPDQVLELRQTIQIMQEKLEREAELSRRNSEDNQENNPLSKKTVVVLKKELAQKTEALNKALKRENELKISLAELQSALSELEGHSEGQAANIESLTATLKTKDEIISVLQQHLNQRGHTRPDHTQDHVIVCGMESSLPVLPQRESTIIGGDSQQEALPNLTALQHEHDALNRALRAEQQLYSSLVKTVKEQDSAQRLHALQLELTAVQLLRQQLEESIKTNEELRGDLEREIQRAKLREGMDLIDPKELESMRHQLEDAQRWNASLQARLGAIQNRGGGVGGANDGGDSLSFIGDQTSYMSICVGEGLDDSLSHLSAHELKQKVLELQDHVSRLQTLNSELQSQLSQMEKSERDTDNKDDKDRKKQLQRDEQLKKTLEKHPLVHSNKTHLPGQDKESQTCSKLGQMLPEKLLDDVSMDSGLSQSRERAHSSSDILDTGEEYSREMNTDLMALKSLLADCGSTSVSHLREEMLRLRSENDELRGLLKEQKSSEYKEKESTDASGNSSEGQAELRKSLEALDTEDAKVTKLSKKRGGKKWNEISEGESPITNVSTADDEESPRTNRQPHSNSEKQHFARHRSGGRSRLPVPVRLRVESNSSSRQPGSSEQLKTDGLQHLDSDDVYWSDQHVHTDSDTHISLQHSTSPSATLGYPNRSCSPVGSEKGSEARESLDHTQDDSALYTQLELLHQECQEKEALINKLSEQLADWEELHAQLQEKDRLNSQYVEALQAAESTIAYLTACSLDSQGGFGSHTGSGSVGSDASLHGRCIELQKALQQKEEFNNQLIELLNLAEKVISSAESQEKNPEISDLCQRIEGALQQLHSSPKEESTGGVLQGTEDSLHELQRHADSLQEALWEQNRLNAELQEKLRATNAAAQHGYTSDRVAAESLKENEAKEHRGPDTSLNQEAIDVLRNCFSATESAVASLAAHCTNSGSVTAGRSQISSDLQINLDKLQRALQEREQLGEPAPPISEPSNNLSTASTGTKVQELHRHLCLLYEVFSDYSQRISELQASLQEERGHKMEREAHRAVQDGKGLPPSVQVELETLHKALREKKKACKSLEAKLATALTSTSSPEMTKKAPEQDDKSVQVDLQDLGYETSGKSENDREESSSTDLEVGVNPSCSGSSLPSLLKHEQANFSSTENLDSTSSTPYPSSPALSSAKVSLKGLQVYSEYGVSEDPLQLQGQVRELKVQLENQTKLILQMQSLLRRNSLSSDLVNNTSDPSVIKDQEGAQKDDRSQDGSHRSGQLRGKKAGETQAIKDKSSRVNMELEGEKRLNRSISEQLQPSRSRSTSPASLDSLVKSQARELSQLRQQIKESRRLGALHRRQLEELNQAFKELLQAEKVDCYMGEVVKEQLDKSLSILDRLEGRLDKGETHLDNEDVPALELSRSFGELQQASQSLLSHEECMRGPPESLCRIQQEIDYLRLELEGERELLQQHVALLVQQNLTLADCTREQLDLLAKELQEKNRLIQSLQSQIRHQSLSSHHSSHSDLSHSDRTSSSCHSSPTTQGGNRTHSQQLHSDWTGATVSPVGGAQDEGVSGHRDAGGRLQGLQRENGRLQEQLRSSEELNATLRSELDLHCSIMAQTTSHHQEQEQGHDQEGSGPQTEAQKQDGDTSAQKNAGELPHTMNSDLLAEHLQEIRALRQRLEESIRTNDRLREQLERRLAEVEKDPAATNIFIHGNEEQGQLTQEVRFLWGQNQTLKEQLSMASRDKQKENEKLRETLARRTAKLEQSRKECEALRQENGQLQERLEHSSRENSQLQDSLHRSREELHRLQCEVKLQRQQLSDSQHLLQTLRVELQVYEKIKSESNKQSSEVAQEPSAHASSGSVDLGELLSEIRHLRLQLERSIQTNTALRQRLEEQLLRGPGRSETININYLLSSPDEGGRSPGREGCDTIRHSFQTHREHTSIHHDVRYQSLSEVDGGSLSSSSGDSVSGAPSRLVPGHRMWASRNGRHILGLIEDYNALRKQISEGRKLSRSMDTQLQECLHTLQQQGCDNKVIEQQHLKSLSCSINTMHQVLEEAGRLLKLVWRVSLPIGNTARDSCNNQQDELLRNEIARLKSRLSQQERMLSGAIKRLRTTNQLKEGMERVIIDQLSLTHGVLKKARGNLETNYCTQFGLKGLSGGPDEGSPSQWPVVDTTDPQSEQTNAPVSRRTAERHSESSEDPNSDNSLQCSY</sequence>
<feature type="compositionally biased region" description="Basic and acidic residues" evidence="8">
    <location>
        <begin position="1485"/>
        <end position="1496"/>
    </location>
</feature>
<feature type="compositionally biased region" description="Basic and acidic residues" evidence="8">
    <location>
        <begin position="1305"/>
        <end position="1321"/>
    </location>
</feature>
<comment type="subcellular location">
    <subcellularLocation>
        <location evidence="1">Cytoplasm</location>
        <location evidence="1">Cytoskeleton</location>
    </subcellularLocation>
    <subcellularLocation>
        <location evidence="2">Golgi apparatus</location>
    </subcellularLocation>
</comment>
<feature type="region of interest" description="Disordered" evidence="8">
    <location>
        <begin position="2644"/>
        <end position="2663"/>
    </location>
</feature>
<feature type="compositionally biased region" description="Basic and acidic residues" evidence="8">
    <location>
        <begin position="2320"/>
        <end position="2329"/>
    </location>
</feature>
<reference evidence="11" key="2">
    <citation type="submission" date="2025-08" db="UniProtKB">
        <authorList>
            <consortium name="Ensembl"/>
        </authorList>
    </citation>
    <scope>IDENTIFICATION</scope>
</reference>
<dbReference type="Proteomes" id="UP000005207">
    <property type="component" value="Linkage group LG7"/>
</dbReference>
<evidence type="ECO:0000256" key="3">
    <source>
        <dbReference type="ARBA" id="ARBA00022490"/>
    </source>
</evidence>
<reference evidence="11" key="3">
    <citation type="submission" date="2025-09" db="UniProtKB">
        <authorList>
            <consortium name="Ensembl"/>
        </authorList>
    </citation>
    <scope>IDENTIFICATION</scope>
</reference>
<keyword evidence="3" id="KW-0963">Cytoplasm</keyword>
<evidence type="ECO:0000313" key="11">
    <source>
        <dbReference type="Ensembl" id="ENSONIP00000009334.2"/>
    </source>
</evidence>
<feature type="region of interest" description="Disordered" evidence="8">
    <location>
        <begin position="2419"/>
        <end position="2457"/>
    </location>
</feature>
<feature type="coiled-coil region" evidence="7">
    <location>
        <begin position="1594"/>
        <end position="1625"/>
    </location>
</feature>
<dbReference type="eggNOG" id="ENOG502QTI7">
    <property type="taxonomic scope" value="Eukaryota"/>
</dbReference>
<dbReference type="HOGENOM" id="CLU_000727_0_0_1"/>
<evidence type="ECO:0000256" key="8">
    <source>
        <dbReference type="SAM" id="MobiDB-lite"/>
    </source>
</evidence>
<evidence type="ECO:0000256" key="6">
    <source>
        <dbReference type="ARBA" id="ARBA00023212"/>
    </source>
</evidence>
<evidence type="ECO:0000256" key="1">
    <source>
        <dbReference type="ARBA" id="ARBA00004245"/>
    </source>
</evidence>
<dbReference type="InterPro" id="IPR012943">
    <property type="entry name" value="Cnn_1N"/>
</dbReference>
<keyword evidence="5" id="KW-0333">Golgi apparatus</keyword>
<feature type="coiled-coil region" evidence="7">
    <location>
        <begin position="2130"/>
        <end position="2175"/>
    </location>
</feature>
<keyword evidence="7" id="KW-0175">Coiled coil</keyword>
<evidence type="ECO:0000256" key="4">
    <source>
        <dbReference type="ARBA" id="ARBA00022553"/>
    </source>
</evidence>
<dbReference type="GO" id="GO:1903358">
    <property type="term" value="P:regulation of Golgi organization"/>
    <property type="evidence" value="ECO:0007669"/>
    <property type="project" value="TreeGrafter"/>
</dbReference>
<dbReference type="Ensembl" id="ENSONIT00000009339.2">
    <property type="protein sequence ID" value="ENSONIP00000009334.2"/>
    <property type="gene ID" value="ENSONIG00000007403.2"/>
</dbReference>
<dbReference type="GO" id="GO:0060090">
    <property type="term" value="F:molecular adaptor activity"/>
    <property type="evidence" value="ECO:0007669"/>
    <property type="project" value="TreeGrafter"/>
</dbReference>
<feature type="coiled-coil region" evidence="7">
    <location>
        <begin position="2886"/>
        <end position="2913"/>
    </location>
</feature>
<dbReference type="GO" id="GO:0007098">
    <property type="term" value="P:centrosome cycle"/>
    <property type="evidence" value="ECO:0007669"/>
    <property type="project" value="TreeGrafter"/>
</dbReference>
<dbReference type="OMA" id="CGQIGEM"/>
<feature type="coiled-coil region" evidence="7">
    <location>
        <begin position="1506"/>
        <end position="1540"/>
    </location>
</feature>
<feature type="compositionally biased region" description="Polar residues" evidence="8">
    <location>
        <begin position="2107"/>
        <end position="2125"/>
    </location>
</feature>